<keyword evidence="5" id="KW-0804">Transcription</keyword>
<dbReference type="InterPro" id="IPR001867">
    <property type="entry name" value="OmpR/PhoB-type_DNA-bd"/>
</dbReference>
<gene>
    <name evidence="10" type="primary">ompR_3</name>
    <name evidence="10" type="ORF">GAK31_03413</name>
</gene>
<protein>
    <submittedName>
        <fullName evidence="10">Transcriptional regulatory protein OmpR</fullName>
    </submittedName>
</protein>
<evidence type="ECO:0000313" key="10">
    <source>
        <dbReference type="EMBL" id="KAF1013264.1"/>
    </source>
</evidence>
<evidence type="ECO:0000256" key="3">
    <source>
        <dbReference type="ARBA" id="ARBA00023015"/>
    </source>
</evidence>
<evidence type="ECO:0000256" key="1">
    <source>
        <dbReference type="ARBA" id="ARBA00022553"/>
    </source>
</evidence>
<dbReference type="InterPro" id="IPR036388">
    <property type="entry name" value="WH-like_DNA-bd_sf"/>
</dbReference>
<dbReference type="SUPFAM" id="SSF52172">
    <property type="entry name" value="CheY-like"/>
    <property type="match status" value="1"/>
</dbReference>
<keyword evidence="2" id="KW-0902">Two-component regulatory system</keyword>
<feature type="domain" description="Response regulatory" evidence="8">
    <location>
        <begin position="11"/>
        <end position="124"/>
    </location>
</feature>
<dbReference type="PANTHER" id="PTHR48111">
    <property type="entry name" value="REGULATOR OF RPOS"/>
    <property type="match status" value="1"/>
</dbReference>
<evidence type="ECO:0000256" key="6">
    <source>
        <dbReference type="PROSITE-ProRule" id="PRU00169"/>
    </source>
</evidence>
<comment type="caution">
    <text evidence="10">The sequence shown here is derived from an EMBL/GenBank/DDBJ whole genome shotgun (WGS) entry which is preliminary data.</text>
</comment>
<dbReference type="PANTHER" id="PTHR48111:SF4">
    <property type="entry name" value="DNA-BINDING DUAL TRANSCRIPTIONAL REGULATOR OMPR"/>
    <property type="match status" value="1"/>
</dbReference>
<name>A0A7V8JK01_STEMA</name>
<dbReference type="InterPro" id="IPR011006">
    <property type="entry name" value="CheY-like_superfamily"/>
</dbReference>
<dbReference type="SUPFAM" id="SSF46894">
    <property type="entry name" value="C-terminal effector domain of the bipartite response regulators"/>
    <property type="match status" value="1"/>
</dbReference>
<dbReference type="GO" id="GO:0005829">
    <property type="term" value="C:cytosol"/>
    <property type="evidence" value="ECO:0007669"/>
    <property type="project" value="TreeGrafter"/>
</dbReference>
<dbReference type="InterPro" id="IPR001789">
    <property type="entry name" value="Sig_transdc_resp-reg_receiver"/>
</dbReference>
<reference evidence="11" key="1">
    <citation type="journal article" date="2020" name="MBio">
        <title>Horizontal gene transfer to a defensive symbiont with a reduced genome amongst a multipartite beetle microbiome.</title>
        <authorList>
            <person name="Waterworth S.C."/>
            <person name="Florez L.V."/>
            <person name="Rees E.R."/>
            <person name="Hertweck C."/>
            <person name="Kaltenpoth M."/>
            <person name="Kwan J.C."/>
        </authorList>
    </citation>
    <scope>NUCLEOTIDE SEQUENCE [LARGE SCALE GENOMIC DNA]</scope>
</reference>
<feature type="modified residue" description="4-aspartylphosphate" evidence="6">
    <location>
        <position position="60"/>
    </location>
</feature>
<evidence type="ECO:0000259" key="9">
    <source>
        <dbReference type="PROSITE" id="PS51755"/>
    </source>
</evidence>
<dbReference type="SMART" id="SM00862">
    <property type="entry name" value="Trans_reg_C"/>
    <property type="match status" value="1"/>
</dbReference>
<evidence type="ECO:0000256" key="5">
    <source>
        <dbReference type="ARBA" id="ARBA00023163"/>
    </source>
</evidence>
<dbReference type="AlphaFoldDB" id="A0A7V8JK01"/>
<dbReference type="EMBL" id="WNDS01000005">
    <property type="protein sequence ID" value="KAF1013264.1"/>
    <property type="molecule type" value="Genomic_DNA"/>
</dbReference>
<sequence>MMAETPCPAASILIVDDDPEIGTLLAQYLGQSGLHTDVAGDGTAMWAALARRRFDAVVLDLMLPGEDGLALCQQLRAQGNLPVIMLTARGRPLDHIVGLETGADDYMAKPFDPRELLARLRAVLRRSGLQAEPPLPRLHFAGWTLFTRTRAPQADDGRTHTLGDTDFAVLLLLLRQPDQVLERDFLVEQVYGRDRQPNDRDIDMCISRLRQVLEQDSRAPALIMTVRHRG</sequence>
<dbReference type="InterPro" id="IPR039420">
    <property type="entry name" value="WalR-like"/>
</dbReference>
<feature type="DNA-binding region" description="OmpR/PhoB-type" evidence="7">
    <location>
        <begin position="135"/>
        <end position="230"/>
    </location>
</feature>
<evidence type="ECO:0000259" key="8">
    <source>
        <dbReference type="PROSITE" id="PS50110"/>
    </source>
</evidence>
<evidence type="ECO:0000256" key="7">
    <source>
        <dbReference type="PROSITE-ProRule" id="PRU01091"/>
    </source>
</evidence>
<dbReference type="GO" id="GO:0006355">
    <property type="term" value="P:regulation of DNA-templated transcription"/>
    <property type="evidence" value="ECO:0007669"/>
    <property type="project" value="InterPro"/>
</dbReference>
<dbReference type="Pfam" id="PF00072">
    <property type="entry name" value="Response_reg"/>
    <property type="match status" value="1"/>
</dbReference>
<dbReference type="Gene3D" id="1.10.10.10">
    <property type="entry name" value="Winged helix-like DNA-binding domain superfamily/Winged helix DNA-binding domain"/>
    <property type="match status" value="1"/>
</dbReference>
<dbReference type="Gene3D" id="3.40.50.2300">
    <property type="match status" value="1"/>
</dbReference>
<dbReference type="CDD" id="cd00383">
    <property type="entry name" value="trans_reg_C"/>
    <property type="match status" value="1"/>
</dbReference>
<feature type="domain" description="OmpR/PhoB-type" evidence="9">
    <location>
        <begin position="135"/>
        <end position="230"/>
    </location>
</feature>
<dbReference type="Pfam" id="PF00486">
    <property type="entry name" value="Trans_reg_C"/>
    <property type="match status" value="1"/>
</dbReference>
<keyword evidence="4 7" id="KW-0238">DNA-binding</keyword>
<dbReference type="PROSITE" id="PS50110">
    <property type="entry name" value="RESPONSE_REGULATORY"/>
    <property type="match status" value="1"/>
</dbReference>
<dbReference type="FunFam" id="3.40.50.2300:FF:000001">
    <property type="entry name" value="DNA-binding response regulator PhoB"/>
    <property type="match status" value="1"/>
</dbReference>
<dbReference type="GO" id="GO:0032993">
    <property type="term" value="C:protein-DNA complex"/>
    <property type="evidence" value="ECO:0007669"/>
    <property type="project" value="TreeGrafter"/>
</dbReference>
<accession>A0A7V8JK01</accession>
<dbReference type="PROSITE" id="PS51755">
    <property type="entry name" value="OMPR_PHOB"/>
    <property type="match status" value="1"/>
</dbReference>
<keyword evidence="1 6" id="KW-0597">Phosphoprotein</keyword>
<proteinExistence type="predicted"/>
<dbReference type="Proteomes" id="UP000487117">
    <property type="component" value="Unassembled WGS sequence"/>
</dbReference>
<dbReference type="GO" id="GO:0000976">
    <property type="term" value="F:transcription cis-regulatory region binding"/>
    <property type="evidence" value="ECO:0007669"/>
    <property type="project" value="TreeGrafter"/>
</dbReference>
<evidence type="ECO:0000256" key="2">
    <source>
        <dbReference type="ARBA" id="ARBA00023012"/>
    </source>
</evidence>
<organism evidence="10 11">
    <name type="scientific">Stenotrophomonas maltophilia</name>
    <name type="common">Pseudomonas maltophilia</name>
    <name type="synonym">Xanthomonas maltophilia</name>
    <dbReference type="NCBI Taxonomy" id="40324"/>
    <lineage>
        <taxon>Bacteria</taxon>
        <taxon>Pseudomonadati</taxon>
        <taxon>Pseudomonadota</taxon>
        <taxon>Gammaproteobacteria</taxon>
        <taxon>Lysobacterales</taxon>
        <taxon>Lysobacteraceae</taxon>
        <taxon>Stenotrophomonas</taxon>
        <taxon>Stenotrophomonas maltophilia group</taxon>
    </lineage>
</organism>
<evidence type="ECO:0000313" key="11">
    <source>
        <dbReference type="Proteomes" id="UP000487117"/>
    </source>
</evidence>
<keyword evidence="3" id="KW-0805">Transcription regulation</keyword>
<dbReference type="SMART" id="SM00448">
    <property type="entry name" value="REC"/>
    <property type="match status" value="1"/>
</dbReference>
<dbReference type="GO" id="GO:0000156">
    <property type="term" value="F:phosphorelay response regulator activity"/>
    <property type="evidence" value="ECO:0007669"/>
    <property type="project" value="TreeGrafter"/>
</dbReference>
<dbReference type="InterPro" id="IPR016032">
    <property type="entry name" value="Sig_transdc_resp-reg_C-effctor"/>
</dbReference>
<dbReference type="Gene3D" id="6.10.250.690">
    <property type="match status" value="1"/>
</dbReference>
<evidence type="ECO:0000256" key="4">
    <source>
        <dbReference type="ARBA" id="ARBA00023125"/>
    </source>
</evidence>